<dbReference type="Pfam" id="PF03883">
    <property type="entry name" value="H2O2_YaaD"/>
    <property type="match status" value="1"/>
</dbReference>
<evidence type="ECO:0000313" key="3">
    <source>
        <dbReference type="Proteomes" id="UP000013085"/>
    </source>
</evidence>
<dbReference type="PANTHER" id="PTHR30283:SF4">
    <property type="entry name" value="PEROXIDE STRESS RESISTANCE PROTEIN YAAA"/>
    <property type="match status" value="1"/>
</dbReference>
<proteinExistence type="inferred from homology"/>
<accession>A0A0E2HCI6</accession>
<gene>
    <name evidence="2" type="ORF">HMPREF1090_01703</name>
</gene>
<reference evidence="2 3" key="1">
    <citation type="submission" date="2013-01" db="EMBL/GenBank/DDBJ databases">
        <title>The Genome Sequence of Clostridium clostridioforme 90A8.</title>
        <authorList>
            <consortium name="The Broad Institute Genome Sequencing Platform"/>
            <person name="Earl A."/>
            <person name="Ward D."/>
            <person name="Feldgarden M."/>
            <person name="Gevers D."/>
            <person name="Courvalin P."/>
            <person name="Lambert T."/>
            <person name="Walker B."/>
            <person name="Young S.K."/>
            <person name="Zeng Q."/>
            <person name="Gargeya S."/>
            <person name="Fitzgerald M."/>
            <person name="Haas B."/>
            <person name="Abouelleil A."/>
            <person name="Alvarado L."/>
            <person name="Arachchi H.M."/>
            <person name="Berlin A.M."/>
            <person name="Chapman S.B."/>
            <person name="Dewar J."/>
            <person name="Goldberg J."/>
            <person name="Griggs A."/>
            <person name="Gujja S."/>
            <person name="Hansen M."/>
            <person name="Howarth C."/>
            <person name="Imamovic A."/>
            <person name="Larimer J."/>
            <person name="McCowan C."/>
            <person name="Murphy C."/>
            <person name="Neiman D."/>
            <person name="Pearson M."/>
            <person name="Priest M."/>
            <person name="Roberts A."/>
            <person name="Saif S."/>
            <person name="Shea T."/>
            <person name="Sisk P."/>
            <person name="Sykes S."/>
            <person name="Wortman J."/>
            <person name="Nusbaum C."/>
            <person name="Birren B."/>
        </authorList>
    </citation>
    <scope>NUCLEOTIDE SEQUENCE [LARGE SCALE GENOMIC DNA]</scope>
    <source>
        <strain evidence="2 3">90A8</strain>
    </source>
</reference>
<dbReference type="EMBL" id="AGYR01000014">
    <property type="protein sequence ID" value="ENZ17403.1"/>
    <property type="molecule type" value="Genomic_DNA"/>
</dbReference>
<organism evidence="2 3">
    <name type="scientific">[Clostridium] clostridioforme 90A8</name>
    <dbReference type="NCBI Taxonomy" id="999408"/>
    <lineage>
        <taxon>Bacteria</taxon>
        <taxon>Bacillati</taxon>
        <taxon>Bacillota</taxon>
        <taxon>Clostridia</taxon>
        <taxon>Lachnospirales</taxon>
        <taxon>Lachnospiraceae</taxon>
        <taxon>Enterocloster</taxon>
    </lineage>
</organism>
<dbReference type="GO" id="GO:0005829">
    <property type="term" value="C:cytosol"/>
    <property type="evidence" value="ECO:0007669"/>
    <property type="project" value="TreeGrafter"/>
</dbReference>
<evidence type="ECO:0000313" key="2">
    <source>
        <dbReference type="EMBL" id="ENZ17403.1"/>
    </source>
</evidence>
<dbReference type="NCBIfam" id="NF002543">
    <property type="entry name" value="PRK02101.1-4"/>
    <property type="match status" value="1"/>
</dbReference>
<protein>
    <recommendedName>
        <fullName evidence="1">UPF0246 protein HMPREF1090_01703</fullName>
    </recommendedName>
</protein>
<dbReference type="PANTHER" id="PTHR30283">
    <property type="entry name" value="PEROXIDE STRESS RESPONSE PROTEIN YAAA"/>
    <property type="match status" value="1"/>
</dbReference>
<evidence type="ECO:0000256" key="1">
    <source>
        <dbReference type="HAMAP-Rule" id="MF_00652"/>
    </source>
</evidence>
<dbReference type="GeneID" id="57959825"/>
<dbReference type="PATRIC" id="fig|999408.3.peg.1833"/>
<comment type="similarity">
    <text evidence="1">Belongs to the UPF0246 family.</text>
</comment>
<comment type="caution">
    <text evidence="2">The sequence shown here is derived from an EMBL/GenBank/DDBJ whole genome shotgun (WGS) entry which is preliminary data.</text>
</comment>
<dbReference type="InterPro" id="IPR005583">
    <property type="entry name" value="YaaA"/>
</dbReference>
<sequence length="256" mass="29711">MKIIISPAKKMNIREDELEWADLPCFLSRAEELKKYIQGLDLEQARKLWQCNETIARLNYRRFQDMDLERRLTPALLSYEGIQYQYMAPGVFEQGQWDYVQEHLRILSGFYGILKPLDGIVPYRLEMQAKVELPSGIKSLYDYWGSAICRELAADETLIVNLASKEYSRAVEPYLEAHIDYVTCVFGTPSEDGKGGFKVKVKATEAKMARGEMVRFMAERGVRDAEGLKEFDRLGYGYCQEKSGDKEYVFIKFREQ</sequence>
<dbReference type="GO" id="GO:0033194">
    <property type="term" value="P:response to hydroperoxide"/>
    <property type="evidence" value="ECO:0007669"/>
    <property type="project" value="TreeGrafter"/>
</dbReference>
<dbReference type="Proteomes" id="UP000013085">
    <property type="component" value="Unassembled WGS sequence"/>
</dbReference>
<dbReference type="HOGENOM" id="CLU_061989_1_0_9"/>
<dbReference type="RefSeq" id="WP_002583627.1">
    <property type="nucleotide sequence ID" value="NZ_KB851018.1"/>
</dbReference>
<dbReference type="AlphaFoldDB" id="A0A0E2HCI6"/>
<dbReference type="HAMAP" id="MF_00652">
    <property type="entry name" value="UPF0246"/>
    <property type="match status" value="1"/>
</dbReference>
<name>A0A0E2HCI6_9FIRM</name>